<accession>A0ABV0K122</accession>
<feature type="region of interest" description="Disordered" evidence="1">
    <location>
        <begin position="156"/>
        <end position="181"/>
    </location>
</feature>
<protein>
    <submittedName>
        <fullName evidence="3">DUF4268 domain-containing protein</fullName>
    </submittedName>
</protein>
<dbReference type="Proteomes" id="UP001482513">
    <property type="component" value="Unassembled WGS sequence"/>
</dbReference>
<evidence type="ECO:0000313" key="4">
    <source>
        <dbReference type="Proteomes" id="UP001482513"/>
    </source>
</evidence>
<dbReference type="InterPro" id="IPR025364">
    <property type="entry name" value="DUF4268"/>
</dbReference>
<feature type="compositionally biased region" description="Acidic residues" evidence="1">
    <location>
        <begin position="156"/>
        <end position="168"/>
    </location>
</feature>
<evidence type="ECO:0000313" key="3">
    <source>
        <dbReference type="EMBL" id="MEP0946469.1"/>
    </source>
</evidence>
<proteinExistence type="predicted"/>
<gene>
    <name evidence="3" type="ORF">NC992_06260</name>
</gene>
<organism evidence="3 4">
    <name type="scientific">Leptolyngbya subtilissima DQ-A4</name>
    <dbReference type="NCBI Taxonomy" id="2933933"/>
    <lineage>
        <taxon>Bacteria</taxon>
        <taxon>Bacillati</taxon>
        <taxon>Cyanobacteriota</taxon>
        <taxon>Cyanophyceae</taxon>
        <taxon>Leptolyngbyales</taxon>
        <taxon>Leptolyngbyaceae</taxon>
        <taxon>Leptolyngbya group</taxon>
        <taxon>Leptolyngbya</taxon>
    </lineage>
</organism>
<reference evidence="3 4" key="1">
    <citation type="submission" date="2022-04" db="EMBL/GenBank/DDBJ databases">
        <title>Positive selection, recombination, and allopatry shape intraspecific diversity of widespread and dominant cyanobacteria.</title>
        <authorList>
            <person name="Wei J."/>
            <person name="Shu W."/>
            <person name="Hu C."/>
        </authorList>
    </citation>
    <scope>NUCLEOTIDE SEQUENCE [LARGE SCALE GENOMIC DNA]</scope>
    <source>
        <strain evidence="3 4">DQ-A4</strain>
    </source>
</reference>
<sequence>MPKRAAKPKLGRLEKLDPTDYWQTQADFQQWLTEAETLDLLGEAAGLSLDSPESDSPPELGYALLTETDTGALVLVAAHLEEPDLSDLGQLLAWAATENAATVIWVAPDFSAAAALTLDWLDQSSEVMFLGMTVELWQIGKAAMAANFMPVCGAVDDSEADPEAENVEDVSPKEPEPEPLTPLQQQNLEFWSGLCDRMDRQGSLVKPGSPTPEATMGFAIARAGFRLNAILDRDHGSLYTELLLSGIDAQPHFHLLAEEREAIADEMGLPLIWDGTGDQACMVASTLAEVTLDDRDRWPDYQAWFCDCLERFYEAFFDRIKRLDANGYQPLPKRAAGLTDALILPARPRG</sequence>
<evidence type="ECO:0000259" key="2">
    <source>
        <dbReference type="Pfam" id="PF14088"/>
    </source>
</evidence>
<feature type="domain" description="DUF4268" evidence="2">
    <location>
        <begin position="188"/>
        <end position="319"/>
    </location>
</feature>
<dbReference type="RefSeq" id="WP_190696085.1">
    <property type="nucleotide sequence ID" value="NZ_JAMPKX010000002.1"/>
</dbReference>
<comment type="caution">
    <text evidence="3">The sequence shown here is derived from an EMBL/GenBank/DDBJ whole genome shotgun (WGS) entry which is preliminary data.</text>
</comment>
<dbReference type="Pfam" id="PF14088">
    <property type="entry name" value="DUF4268"/>
    <property type="match status" value="1"/>
</dbReference>
<keyword evidence="4" id="KW-1185">Reference proteome</keyword>
<evidence type="ECO:0000256" key="1">
    <source>
        <dbReference type="SAM" id="MobiDB-lite"/>
    </source>
</evidence>
<dbReference type="EMBL" id="JAMPKX010000002">
    <property type="protein sequence ID" value="MEP0946469.1"/>
    <property type="molecule type" value="Genomic_DNA"/>
</dbReference>
<name>A0ABV0K122_9CYAN</name>